<dbReference type="PANTHER" id="PTHR45674">
    <property type="entry name" value="DNA LIGASE 1/3 FAMILY MEMBER"/>
    <property type="match status" value="1"/>
</dbReference>
<evidence type="ECO:0000256" key="8">
    <source>
        <dbReference type="ARBA" id="ARBA00022840"/>
    </source>
</evidence>
<gene>
    <name evidence="16" type="ORF">SAMN05216360_11287</name>
</gene>
<evidence type="ECO:0000259" key="15">
    <source>
        <dbReference type="PROSITE" id="PS50160"/>
    </source>
</evidence>
<keyword evidence="6" id="KW-0547">Nucleotide-binding</keyword>
<name>A0A1H0F1D0_9HYPH</name>
<dbReference type="FunFam" id="2.40.50.140:FF:000228">
    <property type="entry name" value="ATP-dependent DNA ligase"/>
    <property type="match status" value="1"/>
</dbReference>
<evidence type="ECO:0000256" key="7">
    <source>
        <dbReference type="ARBA" id="ARBA00022763"/>
    </source>
</evidence>
<evidence type="ECO:0000256" key="12">
    <source>
        <dbReference type="ARBA" id="ARBA00023306"/>
    </source>
</evidence>
<dbReference type="InterPro" id="IPR026333">
    <property type="entry name" value="ATP_dep_DNA_lig_pp_1105_fam"/>
</dbReference>
<dbReference type="GO" id="GO:0046872">
    <property type="term" value="F:metal ion binding"/>
    <property type="evidence" value="ECO:0007669"/>
    <property type="project" value="UniProtKB-KW"/>
</dbReference>
<dbReference type="GO" id="GO:0051301">
    <property type="term" value="P:cell division"/>
    <property type="evidence" value="ECO:0007669"/>
    <property type="project" value="UniProtKB-KW"/>
</dbReference>
<dbReference type="InterPro" id="IPR012310">
    <property type="entry name" value="DNA_ligase_ATP-dep_cent"/>
</dbReference>
<evidence type="ECO:0000256" key="3">
    <source>
        <dbReference type="ARBA" id="ARBA00022618"/>
    </source>
</evidence>
<dbReference type="EMBL" id="FNHS01000012">
    <property type="protein sequence ID" value="SDN88468.1"/>
    <property type="molecule type" value="Genomic_DNA"/>
</dbReference>
<accession>A0A1H0F1D0</accession>
<protein>
    <recommendedName>
        <fullName evidence="1">DNA ligase (ATP)</fullName>
        <ecNumber evidence="1">6.5.1.1</ecNumber>
    </recommendedName>
</protein>
<keyword evidence="3" id="KW-0132">Cell division</keyword>
<dbReference type="GO" id="GO:0003677">
    <property type="term" value="F:DNA binding"/>
    <property type="evidence" value="ECO:0007669"/>
    <property type="project" value="InterPro"/>
</dbReference>
<dbReference type="GO" id="GO:0003910">
    <property type="term" value="F:DNA ligase (ATP) activity"/>
    <property type="evidence" value="ECO:0007669"/>
    <property type="project" value="UniProtKB-EC"/>
</dbReference>
<dbReference type="NCBIfam" id="NF006701">
    <property type="entry name" value="PRK09247.1"/>
    <property type="match status" value="1"/>
</dbReference>
<evidence type="ECO:0000313" key="17">
    <source>
        <dbReference type="Proteomes" id="UP000198704"/>
    </source>
</evidence>
<evidence type="ECO:0000256" key="11">
    <source>
        <dbReference type="ARBA" id="ARBA00023204"/>
    </source>
</evidence>
<keyword evidence="4" id="KW-0235">DNA replication</keyword>
<dbReference type="AlphaFoldDB" id="A0A1H0F1D0"/>
<keyword evidence="7" id="KW-0227">DNA damage</keyword>
<evidence type="ECO:0000256" key="13">
    <source>
        <dbReference type="ARBA" id="ARBA00034003"/>
    </source>
</evidence>
<dbReference type="STRING" id="582672.SAMN05216360_11287"/>
<dbReference type="InterPro" id="IPR012340">
    <property type="entry name" value="NA-bd_OB-fold"/>
</dbReference>
<reference evidence="17" key="1">
    <citation type="submission" date="2016-10" db="EMBL/GenBank/DDBJ databases">
        <authorList>
            <person name="Varghese N."/>
            <person name="Submissions S."/>
        </authorList>
    </citation>
    <scope>NUCLEOTIDE SEQUENCE [LARGE SCALE GENOMIC DNA]</scope>
    <source>
        <strain evidence="17">BL47</strain>
    </source>
</reference>
<keyword evidence="10" id="KW-0233">DNA recombination</keyword>
<dbReference type="GO" id="GO:0005524">
    <property type="term" value="F:ATP binding"/>
    <property type="evidence" value="ECO:0007669"/>
    <property type="project" value="UniProtKB-KW"/>
</dbReference>
<dbReference type="NCBIfam" id="TIGR04120">
    <property type="entry name" value="DNA_lig_bact"/>
    <property type="match status" value="1"/>
</dbReference>
<dbReference type="InterPro" id="IPR012309">
    <property type="entry name" value="DNA_ligase_ATP-dep_C"/>
</dbReference>
<dbReference type="Proteomes" id="UP000198704">
    <property type="component" value="Unassembled WGS sequence"/>
</dbReference>
<dbReference type="InterPro" id="IPR050191">
    <property type="entry name" value="ATP-dep_DNA_ligase"/>
</dbReference>
<dbReference type="GO" id="GO:0006281">
    <property type="term" value="P:DNA repair"/>
    <property type="evidence" value="ECO:0007669"/>
    <property type="project" value="UniProtKB-KW"/>
</dbReference>
<dbReference type="SUPFAM" id="SSF56091">
    <property type="entry name" value="DNA ligase/mRNA capping enzyme, catalytic domain"/>
    <property type="match status" value="1"/>
</dbReference>
<keyword evidence="12" id="KW-0131">Cell cycle</keyword>
<dbReference type="GO" id="GO:0006260">
    <property type="term" value="P:DNA replication"/>
    <property type="evidence" value="ECO:0007669"/>
    <property type="project" value="UniProtKB-KW"/>
</dbReference>
<dbReference type="SUPFAM" id="SSF50249">
    <property type="entry name" value="Nucleic acid-binding proteins"/>
    <property type="match status" value="1"/>
</dbReference>
<evidence type="ECO:0000256" key="1">
    <source>
        <dbReference type="ARBA" id="ARBA00012727"/>
    </source>
</evidence>
<dbReference type="Pfam" id="PF01068">
    <property type="entry name" value="DNA_ligase_A_M"/>
    <property type="match status" value="1"/>
</dbReference>
<sequence>MNEFAHLLDRLAYEPRRNAKLRMLQDYFARTPDPERGYALGAMTGTLSFREAKPALIRGLVEERIDPVLFRLSHNYVGDLAETTALIWPTTPLPPPSAGEGGPRRGSGEGSDGAEYDSAFTSGEPKPATSLPSPPLLRRVPSPAGGGGDPPAGIGHNNPPPHVPTLAEVVETLATIPKRDLPQHLANWLDALDETGRWALLKLVTGNLRVGVSARLAKTAVGALGGHDADAVEEVWHGLTPPFETLFAWVEGRAERPETLNPAPFRPPMLSHPIEEEADLDKLEPEAFSAEWKWDGIRVQLVGGRDRAGVQVGKIYSRTGEDITGAFPDLAEAITFTGTLDGELLILRERRVQSFNVLQQRLNRKAVTGKLLEEFPAHVRAYDLLTLDGDDLRADPFVERREKLEALVTRLDHARIDISPLVPFADWEALAAARADPASVGAGEDAEAIEGIMLKRRNSPYLPGRPKGPWWKWKREPHIVDAVMMYAQRGHGKRSSFYSDYTFGVWREAPEGGDELVPVGKAYHGFTDAELAKLDRYVRNNTTKRFGPVREVAHGLEAGLVLEIAFEGVQRSTRHKSGVAMRFPRVSRIRWDKPPAEADRIDVLERILARGEREVAPGSTLLETDA</sequence>
<evidence type="ECO:0000256" key="6">
    <source>
        <dbReference type="ARBA" id="ARBA00022741"/>
    </source>
</evidence>
<proteinExistence type="predicted"/>
<keyword evidence="11" id="KW-0234">DNA repair</keyword>
<dbReference type="EC" id="6.5.1.1" evidence="1"/>
<dbReference type="PROSITE" id="PS00697">
    <property type="entry name" value="DNA_LIGASE_A1"/>
    <property type="match status" value="1"/>
</dbReference>
<evidence type="ECO:0000256" key="2">
    <source>
        <dbReference type="ARBA" id="ARBA00022598"/>
    </source>
</evidence>
<feature type="domain" description="ATP-dependent DNA ligase family profile" evidence="15">
    <location>
        <begin position="370"/>
        <end position="507"/>
    </location>
</feature>
<dbReference type="OrthoDB" id="9767858at2"/>
<dbReference type="Pfam" id="PF04679">
    <property type="entry name" value="DNA_ligase_A_C"/>
    <property type="match status" value="1"/>
</dbReference>
<organism evidence="16 17">
    <name type="scientific">Methylobacterium phyllostachyos</name>
    <dbReference type="NCBI Taxonomy" id="582672"/>
    <lineage>
        <taxon>Bacteria</taxon>
        <taxon>Pseudomonadati</taxon>
        <taxon>Pseudomonadota</taxon>
        <taxon>Alphaproteobacteria</taxon>
        <taxon>Hyphomicrobiales</taxon>
        <taxon>Methylobacteriaceae</taxon>
        <taxon>Methylobacterium</taxon>
    </lineage>
</organism>
<keyword evidence="8" id="KW-0067">ATP-binding</keyword>
<dbReference type="GO" id="GO:0006310">
    <property type="term" value="P:DNA recombination"/>
    <property type="evidence" value="ECO:0007669"/>
    <property type="project" value="UniProtKB-KW"/>
</dbReference>
<dbReference type="InterPro" id="IPR036599">
    <property type="entry name" value="DNA_ligase_N_sf"/>
</dbReference>
<keyword evidence="5" id="KW-0479">Metal-binding</keyword>
<dbReference type="PANTHER" id="PTHR45674:SF13">
    <property type="entry name" value="DNA LIGASE-RELATED"/>
    <property type="match status" value="1"/>
</dbReference>
<comment type="catalytic activity">
    <reaction evidence="13">
        <text>ATP + (deoxyribonucleotide)n-3'-hydroxyl + 5'-phospho-(deoxyribonucleotide)m = (deoxyribonucleotide)n+m + AMP + diphosphate.</text>
        <dbReference type="EC" id="6.5.1.1"/>
    </reaction>
</comment>
<dbReference type="Gene3D" id="2.40.50.140">
    <property type="entry name" value="Nucleic acid-binding proteins"/>
    <property type="match status" value="1"/>
</dbReference>
<dbReference type="Gene3D" id="3.30.470.30">
    <property type="entry name" value="DNA ligase/mRNA capping enzyme"/>
    <property type="match status" value="1"/>
</dbReference>
<feature type="region of interest" description="Disordered" evidence="14">
    <location>
        <begin position="87"/>
        <end position="164"/>
    </location>
</feature>
<dbReference type="CDD" id="cd07972">
    <property type="entry name" value="OBF_DNA_ligase_Arch_LigB"/>
    <property type="match status" value="1"/>
</dbReference>
<evidence type="ECO:0000256" key="14">
    <source>
        <dbReference type="SAM" id="MobiDB-lite"/>
    </source>
</evidence>
<dbReference type="Gene3D" id="1.10.3260.10">
    <property type="entry name" value="DNA ligase, ATP-dependent, N-terminal domain"/>
    <property type="match status" value="1"/>
</dbReference>
<keyword evidence="9" id="KW-0460">Magnesium</keyword>
<dbReference type="RefSeq" id="WP_091718649.1">
    <property type="nucleotide sequence ID" value="NZ_FNHS01000012.1"/>
</dbReference>
<evidence type="ECO:0000256" key="9">
    <source>
        <dbReference type="ARBA" id="ARBA00022842"/>
    </source>
</evidence>
<evidence type="ECO:0000313" key="16">
    <source>
        <dbReference type="EMBL" id="SDN88468.1"/>
    </source>
</evidence>
<evidence type="ECO:0000256" key="5">
    <source>
        <dbReference type="ARBA" id="ARBA00022723"/>
    </source>
</evidence>
<evidence type="ECO:0000256" key="10">
    <source>
        <dbReference type="ARBA" id="ARBA00023172"/>
    </source>
</evidence>
<evidence type="ECO:0000256" key="4">
    <source>
        <dbReference type="ARBA" id="ARBA00022705"/>
    </source>
</evidence>
<keyword evidence="17" id="KW-1185">Reference proteome</keyword>
<dbReference type="PROSITE" id="PS50160">
    <property type="entry name" value="DNA_LIGASE_A3"/>
    <property type="match status" value="1"/>
</dbReference>
<keyword evidence="2 16" id="KW-0436">Ligase</keyword>
<dbReference type="InterPro" id="IPR016059">
    <property type="entry name" value="DNA_ligase_ATP-dep_CS"/>
</dbReference>